<evidence type="ECO:0000313" key="1">
    <source>
        <dbReference type="Proteomes" id="UP000035642"/>
    </source>
</evidence>
<organism evidence="1 2">
    <name type="scientific">Angiostrongylus cantonensis</name>
    <name type="common">Rat lungworm</name>
    <dbReference type="NCBI Taxonomy" id="6313"/>
    <lineage>
        <taxon>Eukaryota</taxon>
        <taxon>Metazoa</taxon>
        <taxon>Ecdysozoa</taxon>
        <taxon>Nematoda</taxon>
        <taxon>Chromadorea</taxon>
        <taxon>Rhabditida</taxon>
        <taxon>Rhabditina</taxon>
        <taxon>Rhabditomorpha</taxon>
        <taxon>Strongyloidea</taxon>
        <taxon>Metastrongylidae</taxon>
        <taxon>Angiostrongylus</taxon>
    </lineage>
</organism>
<name>A0A0K0DLC6_ANGCA</name>
<dbReference type="AlphaFoldDB" id="A0A0K0DLC6"/>
<dbReference type="WBParaSite" id="ACAC_0001238801-mRNA-1">
    <property type="protein sequence ID" value="ACAC_0001238801-mRNA-1"/>
    <property type="gene ID" value="ACAC_0001238801"/>
</dbReference>
<dbReference type="Proteomes" id="UP000035642">
    <property type="component" value="Unassembled WGS sequence"/>
</dbReference>
<accession>A0A0K0DLC6</accession>
<reference evidence="1" key="1">
    <citation type="submission" date="2012-09" db="EMBL/GenBank/DDBJ databases">
        <authorList>
            <person name="Martin A.A."/>
        </authorList>
    </citation>
    <scope>NUCLEOTIDE SEQUENCE</scope>
</reference>
<proteinExistence type="predicted"/>
<sequence>MIRYDVIGLAETRRRHPLNAINDTGEELFLGTCDNRGVGGVGVLVNMKDALDDNIDEEYDQLIQYLCVSAVKAESSEVTKRRRFLESLKQIRKHEIARAPGNRELTSELEKQCRQAIKDHLAERRATVMVEAAEAGRSIRKTHRGFANYKTKMIALRRPGGTVTPSRKAMEKILHDYYSDLFDSHAHPRLMK</sequence>
<keyword evidence="1" id="KW-1185">Reference proteome</keyword>
<protein>
    <submittedName>
        <fullName evidence="2">Uncharacterized protein</fullName>
    </submittedName>
</protein>
<evidence type="ECO:0000313" key="2">
    <source>
        <dbReference type="WBParaSite" id="ACAC_0001238801-mRNA-1"/>
    </source>
</evidence>
<reference evidence="2" key="2">
    <citation type="submission" date="2017-02" db="UniProtKB">
        <authorList>
            <consortium name="WormBaseParasite"/>
        </authorList>
    </citation>
    <scope>IDENTIFICATION</scope>
</reference>